<dbReference type="GO" id="GO:0003676">
    <property type="term" value="F:nucleic acid binding"/>
    <property type="evidence" value="ECO:0007669"/>
    <property type="project" value="InterPro"/>
</dbReference>
<keyword evidence="4" id="KW-0949">S-adenosyl-L-methionine</keyword>
<evidence type="ECO:0000313" key="6">
    <source>
        <dbReference type="EMBL" id="KKK68289.1"/>
    </source>
</evidence>
<dbReference type="GO" id="GO:0009307">
    <property type="term" value="P:DNA restriction-modification system"/>
    <property type="evidence" value="ECO:0007669"/>
    <property type="project" value="InterPro"/>
</dbReference>
<comment type="catalytic activity">
    <reaction evidence="5">
        <text>a 2'-deoxyadenosine in DNA + S-adenosyl-L-methionine = an N(6)-methyl-2'-deoxyadenosine in DNA + S-adenosyl-L-homocysteine + H(+)</text>
        <dbReference type="Rhea" id="RHEA:15197"/>
        <dbReference type="Rhea" id="RHEA-COMP:12418"/>
        <dbReference type="Rhea" id="RHEA-COMP:12419"/>
        <dbReference type="ChEBI" id="CHEBI:15378"/>
        <dbReference type="ChEBI" id="CHEBI:57856"/>
        <dbReference type="ChEBI" id="CHEBI:59789"/>
        <dbReference type="ChEBI" id="CHEBI:90615"/>
        <dbReference type="ChEBI" id="CHEBI:90616"/>
        <dbReference type="EC" id="2.1.1.72"/>
    </reaction>
</comment>
<keyword evidence="3" id="KW-0808">Transferase</keyword>
<dbReference type="GO" id="GO:0032259">
    <property type="term" value="P:methylation"/>
    <property type="evidence" value="ECO:0007669"/>
    <property type="project" value="UniProtKB-KW"/>
</dbReference>
<dbReference type="SUPFAM" id="SSF53335">
    <property type="entry name" value="S-adenosyl-L-methionine-dependent methyltransferases"/>
    <property type="match status" value="1"/>
</dbReference>
<evidence type="ECO:0000256" key="1">
    <source>
        <dbReference type="ARBA" id="ARBA00011900"/>
    </source>
</evidence>
<dbReference type="EC" id="2.1.1.72" evidence="1"/>
<dbReference type="AlphaFoldDB" id="A0A0F8ZPF1"/>
<dbReference type="GO" id="GO:0009007">
    <property type="term" value="F:site-specific DNA-methyltransferase (adenine-specific) activity"/>
    <property type="evidence" value="ECO:0007669"/>
    <property type="project" value="UniProtKB-EC"/>
</dbReference>
<dbReference type="InterPro" id="IPR012327">
    <property type="entry name" value="MeTrfase_D12"/>
</dbReference>
<evidence type="ECO:0000256" key="5">
    <source>
        <dbReference type="ARBA" id="ARBA00047942"/>
    </source>
</evidence>
<dbReference type="PROSITE" id="PS00092">
    <property type="entry name" value="N6_MTASE"/>
    <property type="match status" value="1"/>
</dbReference>
<organism evidence="6">
    <name type="scientific">marine sediment metagenome</name>
    <dbReference type="NCBI Taxonomy" id="412755"/>
    <lineage>
        <taxon>unclassified sequences</taxon>
        <taxon>metagenomes</taxon>
        <taxon>ecological metagenomes</taxon>
    </lineage>
</organism>
<reference evidence="6" key="1">
    <citation type="journal article" date="2015" name="Nature">
        <title>Complex archaea that bridge the gap between prokaryotes and eukaryotes.</title>
        <authorList>
            <person name="Spang A."/>
            <person name="Saw J.H."/>
            <person name="Jorgensen S.L."/>
            <person name="Zaremba-Niedzwiedzka K."/>
            <person name="Martijn J."/>
            <person name="Lind A.E."/>
            <person name="van Eijk R."/>
            <person name="Schleper C."/>
            <person name="Guy L."/>
            <person name="Ettema T.J."/>
        </authorList>
    </citation>
    <scope>NUCLEOTIDE SEQUENCE</scope>
</reference>
<dbReference type="EMBL" id="LAZR01059208">
    <property type="protein sequence ID" value="KKK68289.1"/>
    <property type="molecule type" value="Genomic_DNA"/>
</dbReference>
<keyword evidence="2" id="KW-0489">Methyltransferase</keyword>
<evidence type="ECO:0000256" key="4">
    <source>
        <dbReference type="ARBA" id="ARBA00022691"/>
    </source>
</evidence>
<sequence>MAGSQSVGLAIKTQSKIISNDAQYYSYVLGKAYIENNRYSKLKVIPKEIIKPAPEFKLFQKYFSGIYFTKEQCIEIDNIRATIERFRKYNITLHYCYLTCLLQSLDLVARTAGHFDGALNVNNEKVKVRETKSIYEEFCRRIEKFSTFKSNYKNLCYNLPAEELLKKIEGVDIIYIDPPYNHRQYSRYYHILETCAKYDENIRKNTKGLYPEYEFKSDFCYKDKVEDAFRKLLLLSMEKAKI</sequence>
<comment type="caution">
    <text evidence="6">The sequence shown here is derived from an EMBL/GenBank/DDBJ whole genome shotgun (WGS) entry which is preliminary data.</text>
</comment>
<feature type="non-terminal residue" evidence="6">
    <location>
        <position position="242"/>
    </location>
</feature>
<proteinExistence type="predicted"/>
<evidence type="ECO:0000256" key="2">
    <source>
        <dbReference type="ARBA" id="ARBA00022603"/>
    </source>
</evidence>
<evidence type="ECO:0000256" key="3">
    <source>
        <dbReference type="ARBA" id="ARBA00022679"/>
    </source>
</evidence>
<dbReference type="InterPro" id="IPR029063">
    <property type="entry name" value="SAM-dependent_MTases_sf"/>
</dbReference>
<accession>A0A0F8ZPF1</accession>
<name>A0A0F8ZPF1_9ZZZZ</name>
<gene>
    <name evidence="6" type="ORF">LCGC14_2945550</name>
</gene>
<protein>
    <recommendedName>
        <fullName evidence="1">site-specific DNA-methyltransferase (adenine-specific)</fullName>
        <ecNumber evidence="1">2.1.1.72</ecNumber>
    </recommendedName>
</protein>
<dbReference type="InterPro" id="IPR002052">
    <property type="entry name" value="DNA_methylase_N6_adenine_CS"/>
</dbReference>
<dbReference type="Pfam" id="PF02086">
    <property type="entry name" value="MethyltransfD12"/>
    <property type="match status" value="1"/>
</dbReference>